<organism evidence="3 4">
    <name type="scientific">Candidatus Viadribacter manganicus</name>
    <dbReference type="NCBI Taxonomy" id="1759059"/>
    <lineage>
        <taxon>Bacteria</taxon>
        <taxon>Pseudomonadati</taxon>
        <taxon>Pseudomonadota</taxon>
        <taxon>Alphaproteobacteria</taxon>
        <taxon>Hyphomonadales</taxon>
        <taxon>Hyphomonadaceae</taxon>
        <taxon>Candidatus Viadribacter</taxon>
    </lineage>
</organism>
<proteinExistence type="predicted"/>
<keyword evidence="4" id="KW-1185">Reference proteome</keyword>
<feature type="domain" description="DSBA-like thioredoxin" evidence="2">
    <location>
        <begin position="7"/>
        <end position="208"/>
    </location>
</feature>
<feature type="region of interest" description="Disordered" evidence="1">
    <location>
        <begin position="47"/>
        <end position="70"/>
    </location>
</feature>
<dbReference type="GO" id="GO:0016491">
    <property type="term" value="F:oxidoreductase activity"/>
    <property type="evidence" value="ECO:0007669"/>
    <property type="project" value="InterPro"/>
</dbReference>
<evidence type="ECO:0000313" key="3">
    <source>
        <dbReference type="EMBL" id="ANP46093.1"/>
    </source>
</evidence>
<sequence length="219" mass="24454">MADPLRIDFISDVACPWCVIGLRSLQQALASVGDEVKAEIRFQPFELNPNMPPEGENAGEHVQKKYGSSPERSAAARQMIKESGERLGFTFNYGPDSRIWNTFDAHRLLHWADIEGRQLALKEALFKLNFTDQRSTSDHAALLDAVREAGLNIARAGEILATDEFADEVRHDEDQWRANGIQAVPSVIFDNRWLIQGGQPPEVFVQAIRDIVSGQAKEA</sequence>
<dbReference type="OrthoDB" id="9799122at2"/>
<name>A0A1B1AHQ9_9PROT</name>
<dbReference type="InterPro" id="IPR036249">
    <property type="entry name" value="Thioredoxin-like_sf"/>
</dbReference>
<dbReference type="Pfam" id="PF01323">
    <property type="entry name" value="DSBA"/>
    <property type="match status" value="1"/>
</dbReference>
<protein>
    <submittedName>
        <fullName evidence="3">Disulfide bond formation protein DsbA</fullName>
    </submittedName>
</protein>
<reference evidence="3 4" key="1">
    <citation type="submission" date="2015-11" db="EMBL/GenBank/DDBJ databases">
        <title>Whole-Genome Sequence of Candidatus Oderbacter manganicum from the National Park Lower Oder Valley, Germany.</title>
        <authorList>
            <person name="Braun B."/>
            <person name="Liere K."/>
            <person name="Szewzyk U."/>
        </authorList>
    </citation>
    <scope>NUCLEOTIDE SEQUENCE [LARGE SCALE GENOMIC DNA]</scope>
    <source>
        <strain evidence="3 4">OTSz_A_272</strain>
    </source>
</reference>
<evidence type="ECO:0000256" key="1">
    <source>
        <dbReference type="SAM" id="MobiDB-lite"/>
    </source>
</evidence>
<dbReference type="AlphaFoldDB" id="A0A1B1AHQ9"/>
<dbReference type="Gene3D" id="3.40.30.10">
    <property type="entry name" value="Glutaredoxin"/>
    <property type="match status" value="1"/>
</dbReference>
<dbReference type="Proteomes" id="UP000092498">
    <property type="component" value="Chromosome"/>
</dbReference>
<dbReference type="InterPro" id="IPR001853">
    <property type="entry name" value="DSBA-like_thioredoxin_dom"/>
</dbReference>
<dbReference type="STRING" id="1759059.ATE48_09250"/>
<evidence type="ECO:0000259" key="2">
    <source>
        <dbReference type="Pfam" id="PF01323"/>
    </source>
</evidence>
<dbReference type="KEGG" id="cbot:ATE48_09250"/>
<dbReference type="PANTHER" id="PTHR13887">
    <property type="entry name" value="GLUTATHIONE S-TRANSFERASE KAPPA"/>
    <property type="match status" value="1"/>
</dbReference>
<dbReference type="CDD" id="cd03024">
    <property type="entry name" value="DsbA_FrnE"/>
    <property type="match status" value="1"/>
</dbReference>
<dbReference type="EMBL" id="CP013244">
    <property type="protein sequence ID" value="ANP46093.1"/>
    <property type="molecule type" value="Genomic_DNA"/>
</dbReference>
<gene>
    <name evidence="3" type="ORF">ATE48_09250</name>
</gene>
<dbReference type="InParanoid" id="A0A1B1AHQ9"/>
<dbReference type="RefSeq" id="WP_066770486.1">
    <property type="nucleotide sequence ID" value="NZ_CP013244.1"/>
</dbReference>
<accession>A0A1B1AHQ9</accession>
<dbReference type="PANTHER" id="PTHR13887:SF41">
    <property type="entry name" value="THIOREDOXIN SUPERFAMILY PROTEIN"/>
    <property type="match status" value="1"/>
</dbReference>
<evidence type="ECO:0000313" key="4">
    <source>
        <dbReference type="Proteomes" id="UP000092498"/>
    </source>
</evidence>
<dbReference type="SUPFAM" id="SSF52833">
    <property type="entry name" value="Thioredoxin-like"/>
    <property type="match status" value="1"/>
</dbReference>